<accession>A0ABN2ET17</accession>
<protein>
    <recommendedName>
        <fullName evidence="1">Nudix hydrolase domain-containing protein</fullName>
    </recommendedName>
</protein>
<evidence type="ECO:0000313" key="2">
    <source>
        <dbReference type="EMBL" id="GAA1616459.1"/>
    </source>
</evidence>
<dbReference type="Pfam" id="PF00293">
    <property type="entry name" value="NUDIX"/>
    <property type="match status" value="1"/>
</dbReference>
<reference evidence="2 3" key="1">
    <citation type="journal article" date="2019" name="Int. J. Syst. Evol. Microbiol.">
        <title>The Global Catalogue of Microorganisms (GCM) 10K type strain sequencing project: providing services to taxonomists for standard genome sequencing and annotation.</title>
        <authorList>
            <consortium name="The Broad Institute Genomics Platform"/>
            <consortium name="The Broad Institute Genome Sequencing Center for Infectious Disease"/>
            <person name="Wu L."/>
            <person name="Ma J."/>
        </authorList>
    </citation>
    <scope>NUCLEOTIDE SEQUENCE [LARGE SCALE GENOMIC DNA]</scope>
    <source>
        <strain evidence="2 3">JCM 13929</strain>
    </source>
</reference>
<comment type="caution">
    <text evidence="2">The sequence shown here is derived from an EMBL/GenBank/DDBJ whole genome shotgun (WGS) entry which is preliminary data.</text>
</comment>
<dbReference type="SUPFAM" id="SSF55811">
    <property type="entry name" value="Nudix"/>
    <property type="match status" value="1"/>
</dbReference>
<dbReference type="RefSeq" id="WP_346101853.1">
    <property type="nucleotide sequence ID" value="NZ_BAAAMU010000005.1"/>
</dbReference>
<sequence>MPRKRRSVRAIVLDPDDRVLLCRHDLTTLDGPVVRAMPGGGVEPGESDLRALPAGGVPDEPIRLGL</sequence>
<organism evidence="2 3">
    <name type="scientific">Nonomuraea maheshkhaliensis</name>
    <dbReference type="NCBI Taxonomy" id="419590"/>
    <lineage>
        <taxon>Bacteria</taxon>
        <taxon>Bacillati</taxon>
        <taxon>Actinomycetota</taxon>
        <taxon>Actinomycetes</taxon>
        <taxon>Streptosporangiales</taxon>
        <taxon>Streptosporangiaceae</taxon>
        <taxon>Nonomuraea</taxon>
    </lineage>
</organism>
<keyword evidence="3" id="KW-1185">Reference proteome</keyword>
<name>A0ABN2ET17_9ACTN</name>
<dbReference type="InterPro" id="IPR015797">
    <property type="entry name" value="NUDIX_hydrolase-like_dom_sf"/>
</dbReference>
<dbReference type="Gene3D" id="3.90.79.10">
    <property type="entry name" value="Nucleoside Triphosphate Pyrophosphohydrolase"/>
    <property type="match status" value="1"/>
</dbReference>
<evidence type="ECO:0000313" key="3">
    <source>
        <dbReference type="Proteomes" id="UP001500064"/>
    </source>
</evidence>
<dbReference type="InterPro" id="IPR000086">
    <property type="entry name" value="NUDIX_hydrolase_dom"/>
</dbReference>
<dbReference type="Proteomes" id="UP001500064">
    <property type="component" value="Unassembled WGS sequence"/>
</dbReference>
<proteinExistence type="predicted"/>
<feature type="domain" description="Nudix hydrolase" evidence="1">
    <location>
        <begin position="4"/>
        <end position="49"/>
    </location>
</feature>
<gene>
    <name evidence="2" type="ORF">GCM10009733_010920</name>
</gene>
<evidence type="ECO:0000259" key="1">
    <source>
        <dbReference type="Pfam" id="PF00293"/>
    </source>
</evidence>
<dbReference type="EMBL" id="BAAAMU010000005">
    <property type="protein sequence ID" value="GAA1616459.1"/>
    <property type="molecule type" value="Genomic_DNA"/>
</dbReference>